<dbReference type="AlphaFoldDB" id="B3SDP0"/>
<gene>
    <name evidence="3" type="ORF">TRIADDRAFT_62398</name>
</gene>
<dbReference type="Gene3D" id="2.10.25.10">
    <property type="entry name" value="Laminin"/>
    <property type="match status" value="1"/>
</dbReference>
<protein>
    <recommendedName>
        <fullName evidence="2">EGF-like domain-containing protein</fullName>
    </recommendedName>
</protein>
<evidence type="ECO:0000259" key="2">
    <source>
        <dbReference type="PROSITE" id="PS50026"/>
    </source>
</evidence>
<keyword evidence="1" id="KW-0245">EGF-like domain</keyword>
<dbReference type="InterPro" id="IPR000742">
    <property type="entry name" value="EGF"/>
</dbReference>
<comment type="caution">
    <text evidence="1">Lacks conserved residue(s) required for the propagation of feature annotation.</text>
</comment>
<proteinExistence type="predicted"/>
<feature type="disulfide bond" evidence="1">
    <location>
        <begin position="145"/>
        <end position="154"/>
    </location>
</feature>
<dbReference type="GeneID" id="6759577"/>
<dbReference type="PhylomeDB" id="B3SDP0"/>
<reference evidence="3 4" key="1">
    <citation type="journal article" date="2008" name="Nature">
        <title>The Trichoplax genome and the nature of placozoans.</title>
        <authorList>
            <person name="Srivastava M."/>
            <person name="Begovic E."/>
            <person name="Chapman J."/>
            <person name="Putnam N.H."/>
            <person name="Hellsten U."/>
            <person name="Kawashima T."/>
            <person name="Kuo A."/>
            <person name="Mitros T."/>
            <person name="Salamov A."/>
            <person name="Carpenter M.L."/>
            <person name="Signorovitch A.Y."/>
            <person name="Moreno M.A."/>
            <person name="Kamm K."/>
            <person name="Grimwood J."/>
            <person name="Schmutz J."/>
            <person name="Shapiro H."/>
            <person name="Grigoriev I.V."/>
            <person name="Buss L.W."/>
            <person name="Schierwater B."/>
            <person name="Dellaporta S.L."/>
            <person name="Rokhsar D.S."/>
        </authorList>
    </citation>
    <scope>NUCLEOTIDE SEQUENCE [LARGE SCALE GENOMIC DNA]</scope>
    <source>
        <strain evidence="3 4">Grell-BS-1999</strain>
    </source>
</reference>
<dbReference type="KEGG" id="tad:TRIADDRAFT_62398"/>
<evidence type="ECO:0000313" key="3">
    <source>
        <dbReference type="EMBL" id="EDV19148.1"/>
    </source>
</evidence>
<dbReference type="CTD" id="6759577"/>
<dbReference type="EMBL" id="DS985283">
    <property type="protein sequence ID" value="EDV19148.1"/>
    <property type="molecule type" value="Genomic_DNA"/>
</dbReference>
<evidence type="ECO:0000256" key="1">
    <source>
        <dbReference type="PROSITE-ProRule" id="PRU00076"/>
    </source>
</evidence>
<dbReference type="HOGENOM" id="CLU_1512552_0_0_1"/>
<dbReference type="InParanoid" id="B3SDP0"/>
<keyword evidence="1" id="KW-1015">Disulfide bond</keyword>
<dbReference type="RefSeq" id="XP_002118359.1">
    <property type="nucleotide sequence ID" value="XM_002118323.1"/>
</dbReference>
<accession>B3SDP0</accession>
<dbReference type="PROSITE" id="PS00022">
    <property type="entry name" value="EGF_1"/>
    <property type="match status" value="1"/>
</dbReference>
<evidence type="ECO:0000313" key="4">
    <source>
        <dbReference type="Proteomes" id="UP000009022"/>
    </source>
</evidence>
<dbReference type="Proteomes" id="UP000009022">
    <property type="component" value="Unassembled WGS sequence"/>
</dbReference>
<dbReference type="SUPFAM" id="SSF57196">
    <property type="entry name" value="EGF/Laminin"/>
    <property type="match status" value="1"/>
</dbReference>
<dbReference type="OrthoDB" id="10046852at2759"/>
<feature type="domain" description="EGF-like" evidence="2">
    <location>
        <begin position="119"/>
        <end position="155"/>
    </location>
</feature>
<dbReference type="CDD" id="cd00054">
    <property type="entry name" value="EGF_CA"/>
    <property type="match status" value="1"/>
</dbReference>
<keyword evidence="4" id="KW-1185">Reference proteome</keyword>
<organism evidence="3 4">
    <name type="scientific">Trichoplax adhaerens</name>
    <name type="common">Trichoplax reptans</name>
    <dbReference type="NCBI Taxonomy" id="10228"/>
    <lineage>
        <taxon>Eukaryota</taxon>
        <taxon>Metazoa</taxon>
        <taxon>Placozoa</taxon>
        <taxon>Uniplacotomia</taxon>
        <taxon>Trichoplacea</taxon>
        <taxon>Trichoplacidae</taxon>
        <taxon>Trichoplax</taxon>
    </lineage>
</organism>
<sequence>MAVTDVEGNDENNFYTPRVEHTSPLQFLDYTNIWQPAKNARPMPHSFRGDHGLTVDTAGFHPRDYFRLFVTEDLLTYFVAETNLFALQYLRDYPKTYKKAFGDALLNEKYEEYRQARSANKPCTSNPCQNGGSYINIFFGFQCKCGINYFGRKCVSAVSKASGSIRLVGQLENSMQGL</sequence>
<dbReference type="PROSITE" id="PS50026">
    <property type="entry name" value="EGF_3"/>
    <property type="match status" value="1"/>
</dbReference>
<name>B3SDP0_TRIAD</name>